<accession>A0ABS9VI93</accession>
<evidence type="ECO:0000313" key="3">
    <source>
        <dbReference type="Proteomes" id="UP001203058"/>
    </source>
</evidence>
<dbReference type="InterPro" id="IPR035940">
    <property type="entry name" value="CAP_sf"/>
</dbReference>
<keyword evidence="3" id="KW-1185">Reference proteome</keyword>
<dbReference type="InterPro" id="IPR014044">
    <property type="entry name" value="CAP_dom"/>
</dbReference>
<evidence type="ECO:0000313" key="2">
    <source>
        <dbReference type="EMBL" id="MCH8614696.1"/>
    </source>
</evidence>
<dbReference type="Proteomes" id="UP001203058">
    <property type="component" value="Unassembled WGS sequence"/>
</dbReference>
<dbReference type="SMART" id="SM00198">
    <property type="entry name" value="SCP"/>
    <property type="match status" value="1"/>
</dbReference>
<dbReference type="InterPro" id="IPR001283">
    <property type="entry name" value="CRISP-related"/>
</dbReference>
<dbReference type="PRINTS" id="PR00837">
    <property type="entry name" value="V5TPXLIKE"/>
</dbReference>
<dbReference type="Pfam" id="PF00188">
    <property type="entry name" value="CAP"/>
    <property type="match status" value="1"/>
</dbReference>
<protein>
    <submittedName>
        <fullName evidence="2">CAP domain-containing protein</fullName>
    </submittedName>
</protein>
<name>A0ABS9VI93_9SPHN</name>
<evidence type="ECO:0000259" key="1">
    <source>
        <dbReference type="SMART" id="SM00198"/>
    </source>
</evidence>
<gene>
    <name evidence="2" type="ORF">LZ016_01055</name>
</gene>
<dbReference type="RefSeq" id="WP_241445202.1">
    <property type="nucleotide sequence ID" value="NZ_JAKZHW010000001.1"/>
</dbReference>
<proteinExistence type="predicted"/>
<sequence length="176" mass="19621">MSRSRLGRIASAIALLCASPTLIGGLGPRQNFEERLLAAQNRERDAMGVAPLTWDPVLARSARDWARYLARTGKFEHSPDDPWYAEPEGENLWGGTVGFYQPEAMVGLWTAEKRDYKPGVFPNNSRSGHVERVSHYTQMIWARTGSVGCALEKGRDEDILVCRYTQTGNVLGEKPL</sequence>
<dbReference type="Gene3D" id="3.40.33.10">
    <property type="entry name" value="CAP"/>
    <property type="match status" value="1"/>
</dbReference>
<feature type="domain" description="SCP" evidence="1">
    <location>
        <begin position="31"/>
        <end position="172"/>
    </location>
</feature>
<comment type="caution">
    <text evidence="2">The sequence shown here is derived from an EMBL/GenBank/DDBJ whole genome shotgun (WGS) entry which is preliminary data.</text>
</comment>
<dbReference type="PRINTS" id="PR00838">
    <property type="entry name" value="V5ALLERGEN"/>
</dbReference>
<organism evidence="2 3">
    <name type="scientific">Sphingomonas telluris</name>
    <dbReference type="NCBI Taxonomy" id="2907998"/>
    <lineage>
        <taxon>Bacteria</taxon>
        <taxon>Pseudomonadati</taxon>
        <taxon>Pseudomonadota</taxon>
        <taxon>Alphaproteobacteria</taxon>
        <taxon>Sphingomonadales</taxon>
        <taxon>Sphingomonadaceae</taxon>
        <taxon>Sphingomonas</taxon>
    </lineage>
</organism>
<dbReference type="PANTHER" id="PTHR10334">
    <property type="entry name" value="CYSTEINE-RICH SECRETORY PROTEIN-RELATED"/>
    <property type="match status" value="1"/>
</dbReference>
<dbReference type="SUPFAM" id="SSF55797">
    <property type="entry name" value="PR-1-like"/>
    <property type="match status" value="1"/>
</dbReference>
<reference evidence="2 3" key="1">
    <citation type="submission" date="2022-03" db="EMBL/GenBank/DDBJ databases">
        <authorList>
            <person name="Jo J.-H."/>
            <person name="Im W.-T."/>
        </authorList>
    </citation>
    <scope>NUCLEOTIDE SEQUENCE [LARGE SCALE GENOMIC DNA]</scope>
    <source>
        <strain evidence="2 3">SM33</strain>
    </source>
</reference>
<dbReference type="EMBL" id="JAKZHW010000001">
    <property type="protein sequence ID" value="MCH8614696.1"/>
    <property type="molecule type" value="Genomic_DNA"/>
</dbReference>
<dbReference type="InterPro" id="IPR002413">
    <property type="entry name" value="V5_allergen-like"/>
</dbReference>